<proteinExistence type="predicted"/>
<accession>A0A0B4ZWE5</accession>
<dbReference type="GeneID" id="22974454"/>
<sequence>MKKSVKVSTTPVLYLPPIIYAKCYFSGRRSSIEMGYFSIEQKSIFDTLIEAVGLQDVDKFDYVKDIIVNTDLLEKDCADFMDPEFSYNISTLPIYEWCHEELLRIIWMTKYRIDCFLPEFWIFFNIQYKGKCYKCDYRAQLYDPESCKICNAEAGRLYYHDDRDMLEKFVNDNKNYCSSCRTALYNIVDVYNFNGSICGCDY</sequence>
<organism evidence="1 2">
    <name type="scientific">Pseudoplusia includens SNPV IE</name>
    <dbReference type="NCBI Taxonomy" id="1592335"/>
    <lineage>
        <taxon>Viruses</taxon>
        <taxon>Viruses incertae sedis</taxon>
        <taxon>Naldaviricetes</taxon>
        <taxon>Lefavirales</taxon>
        <taxon>Baculoviridae</taxon>
        <taxon>Alphabaculovirus</taxon>
        <taxon>Alphabaculovirus chrincludentis</taxon>
        <taxon>Alphabaculovirus alterchrincludentis</taxon>
    </lineage>
</organism>
<reference evidence="1 2" key="2">
    <citation type="journal article" date="2015" name="BMC Genomics">
        <title>The genome sequence of Pseudoplusia includens single nucleopolyhedrovirus and an analysis of p26 gene evolution in the baculoviruses.</title>
        <authorList>
            <person name="Craveiro S.R."/>
            <person name="Inglis P.W."/>
            <person name="Togawa R.C."/>
            <person name="Grynberg P."/>
            <person name="Melo F.L."/>
            <person name="Ribeiro Z.M.A."/>
            <person name="Ribeiro B.M."/>
            <person name="Bao S.N."/>
            <person name="Castro M.E.B."/>
        </authorList>
    </citation>
    <scope>NUCLEOTIDE SEQUENCE [LARGE SCALE GENOMIC DNA]</scope>
</reference>
<dbReference type="Proteomes" id="UP000203835">
    <property type="component" value="Segment"/>
</dbReference>
<name>A0A0B4ZWE5_9ABAC</name>
<reference evidence="1 2" key="1">
    <citation type="journal article" date="2013" name="J. Invertebr. Pathol.">
        <title>Pseudoplusia includens single nucleopolyhedrovirus: genetic diversity, phylogeny and hypervariability of the pif-2 gene.</title>
        <authorList>
            <person name="Craveiro S.R."/>
            <person name="Melo F.L."/>
            <person name="Ribeiro Z.M."/>
            <person name="Ribeiro B.M."/>
            <person name="Bao S.N."/>
            <person name="Inglis P.W."/>
            <person name="Castro M.E."/>
        </authorList>
    </citation>
    <scope>NUCLEOTIDE SEQUENCE [LARGE SCALE GENOMIC DNA]</scope>
</reference>
<gene>
    <name evidence="1" type="primary">ORF-87</name>
</gene>
<dbReference type="RefSeq" id="YP_009117000.1">
    <property type="nucleotide sequence ID" value="NC_026268.1"/>
</dbReference>
<dbReference type="KEGG" id="vg:22974454"/>
<evidence type="ECO:0000313" key="2">
    <source>
        <dbReference type="Proteomes" id="UP000203835"/>
    </source>
</evidence>
<dbReference type="OrthoDB" id="23416at10239"/>
<protein>
    <submittedName>
        <fullName evidence="1">Uncharacterized protein</fullName>
    </submittedName>
</protein>
<keyword evidence="2" id="KW-1185">Reference proteome</keyword>
<evidence type="ECO:0000313" key="1">
    <source>
        <dbReference type="EMBL" id="AJD80777.1"/>
    </source>
</evidence>
<dbReference type="EMBL" id="KJ631622">
    <property type="protein sequence ID" value="AJD80777.1"/>
    <property type="molecule type" value="Genomic_DNA"/>
</dbReference>